<name>A0A067T9C8_GALM3</name>
<gene>
    <name evidence="1" type="ORF">GALMADRAFT_248126</name>
</gene>
<protein>
    <submittedName>
        <fullName evidence="1">Uncharacterized protein</fullName>
    </submittedName>
</protein>
<sequence>MDLAAKPGRSWVSDITNNHVYGKWHALRLSMEPLRTTQEDRRDPATNPPCMKMYASPRNV</sequence>
<dbReference type="AlphaFoldDB" id="A0A067T9C8"/>
<accession>A0A067T9C8</accession>
<dbReference type="EMBL" id="KL142380">
    <property type="protein sequence ID" value="KDR75608.1"/>
    <property type="molecule type" value="Genomic_DNA"/>
</dbReference>
<organism evidence="1 2">
    <name type="scientific">Galerina marginata (strain CBS 339.88)</name>
    <dbReference type="NCBI Taxonomy" id="685588"/>
    <lineage>
        <taxon>Eukaryota</taxon>
        <taxon>Fungi</taxon>
        <taxon>Dikarya</taxon>
        <taxon>Basidiomycota</taxon>
        <taxon>Agaricomycotina</taxon>
        <taxon>Agaricomycetes</taxon>
        <taxon>Agaricomycetidae</taxon>
        <taxon>Agaricales</taxon>
        <taxon>Agaricineae</taxon>
        <taxon>Strophariaceae</taxon>
        <taxon>Galerina</taxon>
    </lineage>
</organism>
<keyword evidence="2" id="KW-1185">Reference proteome</keyword>
<reference evidence="2" key="1">
    <citation type="journal article" date="2014" name="Proc. Natl. Acad. Sci. U.S.A.">
        <title>Extensive sampling of basidiomycete genomes demonstrates inadequacy of the white-rot/brown-rot paradigm for wood decay fungi.</title>
        <authorList>
            <person name="Riley R."/>
            <person name="Salamov A.A."/>
            <person name="Brown D.W."/>
            <person name="Nagy L.G."/>
            <person name="Floudas D."/>
            <person name="Held B.W."/>
            <person name="Levasseur A."/>
            <person name="Lombard V."/>
            <person name="Morin E."/>
            <person name="Otillar R."/>
            <person name="Lindquist E.A."/>
            <person name="Sun H."/>
            <person name="LaButti K.M."/>
            <person name="Schmutz J."/>
            <person name="Jabbour D."/>
            <person name="Luo H."/>
            <person name="Baker S.E."/>
            <person name="Pisabarro A.G."/>
            <person name="Walton J.D."/>
            <person name="Blanchette R.A."/>
            <person name="Henrissat B."/>
            <person name="Martin F."/>
            <person name="Cullen D."/>
            <person name="Hibbett D.S."/>
            <person name="Grigoriev I.V."/>
        </authorList>
    </citation>
    <scope>NUCLEOTIDE SEQUENCE [LARGE SCALE GENOMIC DNA]</scope>
    <source>
        <strain evidence="2">CBS 339.88</strain>
    </source>
</reference>
<proteinExistence type="predicted"/>
<dbReference type="Proteomes" id="UP000027222">
    <property type="component" value="Unassembled WGS sequence"/>
</dbReference>
<evidence type="ECO:0000313" key="1">
    <source>
        <dbReference type="EMBL" id="KDR75608.1"/>
    </source>
</evidence>
<dbReference type="HOGENOM" id="CLU_2885931_0_0_1"/>
<evidence type="ECO:0000313" key="2">
    <source>
        <dbReference type="Proteomes" id="UP000027222"/>
    </source>
</evidence>